<evidence type="ECO:0000313" key="4">
    <source>
        <dbReference type="EMBL" id="MDR6511243.1"/>
    </source>
</evidence>
<proteinExistence type="predicted"/>
<organism evidence="4 5">
    <name type="scientific">Novosphingobium capsulatum</name>
    <dbReference type="NCBI Taxonomy" id="13688"/>
    <lineage>
        <taxon>Bacteria</taxon>
        <taxon>Pseudomonadati</taxon>
        <taxon>Pseudomonadota</taxon>
        <taxon>Alphaproteobacteria</taxon>
        <taxon>Sphingomonadales</taxon>
        <taxon>Sphingomonadaceae</taxon>
        <taxon>Novosphingobium</taxon>
    </lineage>
</organism>
<evidence type="ECO:0000256" key="1">
    <source>
        <dbReference type="ARBA" id="ARBA00004442"/>
    </source>
</evidence>
<dbReference type="Gene3D" id="2.40.170.20">
    <property type="entry name" value="TonB-dependent receptor, beta-barrel domain"/>
    <property type="match status" value="1"/>
</dbReference>
<evidence type="ECO:0000313" key="5">
    <source>
        <dbReference type="Proteomes" id="UP001184150"/>
    </source>
</evidence>
<reference evidence="4 5" key="1">
    <citation type="submission" date="2023-07" db="EMBL/GenBank/DDBJ databases">
        <title>Sorghum-associated microbial communities from plants grown in Nebraska, USA.</title>
        <authorList>
            <person name="Schachtman D."/>
        </authorList>
    </citation>
    <scope>NUCLEOTIDE SEQUENCE [LARGE SCALE GENOMIC DNA]</scope>
    <source>
        <strain evidence="4 5">DS1027</strain>
    </source>
</reference>
<dbReference type="EMBL" id="JAVDRD010000005">
    <property type="protein sequence ID" value="MDR6511243.1"/>
    <property type="molecule type" value="Genomic_DNA"/>
</dbReference>
<evidence type="ECO:0000256" key="3">
    <source>
        <dbReference type="ARBA" id="ARBA00023237"/>
    </source>
</evidence>
<keyword evidence="3" id="KW-0998">Cell outer membrane</keyword>
<comment type="caution">
    <text evidence="4">The sequence shown here is derived from an EMBL/GenBank/DDBJ whole genome shotgun (WGS) entry which is preliminary data.</text>
</comment>
<dbReference type="RefSeq" id="WP_309805177.1">
    <property type="nucleotide sequence ID" value="NZ_JAVDRD010000005.1"/>
</dbReference>
<accession>A0ABU1MM70</accession>
<protein>
    <submittedName>
        <fullName evidence="4">Uncharacterized protein</fullName>
    </submittedName>
</protein>
<evidence type="ECO:0000256" key="2">
    <source>
        <dbReference type="ARBA" id="ARBA00023136"/>
    </source>
</evidence>
<dbReference type="Proteomes" id="UP001184150">
    <property type="component" value="Unassembled WGS sequence"/>
</dbReference>
<keyword evidence="5" id="KW-1185">Reference proteome</keyword>
<gene>
    <name evidence="4" type="ORF">J2792_002115</name>
</gene>
<keyword evidence="2" id="KW-0472">Membrane</keyword>
<name>A0ABU1MM70_9SPHN</name>
<dbReference type="InterPro" id="IPR036942">
    <property type="entry name" value="Beta-barrel_TonB_sf"/>
</dbReference>
<dbReference type="SUPFAM" id="SSF56935">
    <property type="entry name" value="Porins"/>
    <property type="match status" value="1"/>
</dbReference>
<sequence length="154" mass="16805">MASDIALFRLSVPLADGLKLSSATSWNRFRVQSVADSDNTAANLSTINNLYRFKTLTQELRINYEGDRLSALLGAWYYRRTGGLTARSQINVTTPTGTITNLLTPYVGATSAATIATAYAQVCRSSRLPMPLRSRSGSRPWRCLATRAGAWPTA</sequence>
<comment type="subcellular location">
    <subcellularLocation>
        <location evidence="1">Cell outer membrane</location>
    </subcellularLocation>
</comment>